<protein>
    <recommendedName>
        <fullName evidence="3">Immunity protein 21 of polymorphic toxin system</fullName>
    </recommendedName>
</protein>
<dbReference type="RefSeq" id="WP_045694624.1">
    <property type="nucleotide sequence ID" value="NZ_JZKH01000016.1"/>
</dbReference>
<comment type="caution">
    <text evidence="1">The sequence shown here is derived from an EMBL/GenBank/DDBJ whole genome shotgun (WGS) entry which is preliminary data.</text>
</comment>
<name>A0A0F2TIQ5_STRR3</name>
<reference evidence="1 2" key="1">
    <citation type="submission" date="2015-02" db="EMBL/GenBank/DDBJ databases">
        <authorList>
            <person name="Ju K.-S."/>
            <person name="Doroghazi J.R."/>
            <person name="Metcalf W."/>
        </authorList>
    </citation>
    <scope>NUCLEOTIDE SEQUENCE [LARGE SCALE GENOMIC DNA]</scope>
    <source>
        <strain evidence="1 2">ATCC 31215</strain>
    </source>
</reference>
<dbReference type="AlphaFoldDB" id="A0A0F2TIQ5"/>
<gene>
    <name evidence="1" type="ORF">VM95_10765</name>
</gene>
<sequence>MTHTKQAWLDGTDSGWYVLCPEATAAGWTGEEADVFEGGYAAVHRVAGHGDLLVLGAEPLPVRWLAQERIFVRPVDLDLDDDLRPPVAEALRAGVWEDGPVAELTAGRYLLIDTVGGGAEAIELGEYLTVDLPPGRYRVQSLLITPDRPAPCYLERLVPLA</sequence>
<dbReference type="InterPro" id="IPR028961">
    <property type="entry name" value="Imm21"/>
</dbReference>
<proteinExistence type="predicted"/>
<dbReference type="Proteomes" id="UP000033699">
    <property type="component" value="Unassembled WGS sequence"/>
</dbReference>
<accession>A0A0F2TIQ5</accession>
<dbReference type="PATRIC" id="fig|359131.3.peg.1876"/>
<keyword evidence="2" id="KW-1185">Reference proteome</keyword>
<organism evidence="1 2">
    <name type="scientific">Streptomyces rubellomurinus (strain ATCC 31215)</name>
    <dbReference type="NCBI Taxonomy" id="359131"/>
    <lineage>
        <taxon>Bacteria</taxon>
        <taxon>Bacillati</taxon>
        <taxon>Actinomycetota</taxon>
        <taxon>Actinomycetes</taxon>
        <taxon>Kitasatosporales</taxon>
        <taxon>Streptomycetaceae</taxon>
        <taxon>Streptomyces</taxon>
    </lineage>
</organism>
<evidence type="ECO:0000313" key="1">
    <source>
        <dbReference type="EMBL" id="KJS62160.1"/>
    </source>
</evidence>
<evidence type="ECO:0000313" key="2">
    <source>
        <dbReference type="Proteomes" id="UP000033699"/>
    </source>
</evidence>
<dbReference type="Pfam" id="PF15589">
    <property type="entry name" value="Imm21"/>
    <property type="match status" value="1"/>
</dbReference>
<dbReference type="EMBL" id="JZKH01000016">
    <property type="protein sequence ID" value="KJS62160.1"/>
    <property type="molecule type" value="Genomic_DNA"/>
</dbReference>
<evidence type="ECO:0008006" key="3">
    <source>
        <dbReference type="Google" id="ProtNLM"/>
    </source>
</evidence>
<dbReference type="OrthoDB" id="4219341at2"/>